<reference evidence="3" key="1">
    <citation type="journal article" date="2019" name="Int. J. Syst. Evol. Microbiol.">
        <title>The Global Catalogue of Microorganisms (GCM) 10K type strain sequencing project: providing services to taxonomists for standard genome sequencing and annotation.</title>
        <authorList>
            <consortium name="The Broad Institute Genomics Platform"/>
            <consortium name="The Broad Institute Genome Sequencing Center for Infectious Disease"/>
            <person name="Wu L."/>
            <person name="Ma J."/>
        </authorList>
    </citation>
    <scope>NUCLEOTIDE SEQUENCE [LARGE SCALE GENOMIC DNA]</scope>
    <source>
        <strain evidence="3">CGMCC 4.7676</strain>
    </source>
</reference>
<organism evidence="2 3">
    <name type="scientific">Amycolatopsis speibonae</name>
    <dbReference type="NCBI Taxonomy" id="1450224"/>
    <lineage>
        <taxon>Bacteria</taxon>
        <taxon>Bacillati</taxon>
        <taxon>Actinomycetota</taxon>
        <taxon>Actinomycetes</taxon>
        <taxon>Pseudonocardiales</taxon>
        <taxon>Pseudonocardiaceae</taxon>
        <taxon>Amycolatopsis</taxon>
    </lineage>
</organism>
<evidence type="ECO:0000313" key="3">
    <source>
        <dbReference type="Proteomes" id="UP001595645"/>
    </source>
</evidence>
<evidence type="ECO:0000256" key="1">
    <source>
        <dbReference type="SAM" id="MobiDB-lite"/>
    </source>
</evidence>
<feature type="region of interest" description="Disordered" evidence="1">
    <location>
        <begin position="1"/>
        <end position="20"/>
    </location>
</feature>
<accession>A0ABV7P263</accession>
<dbReference type="Pfam" id="PF21274">
    <property type="entry name" value="Rng_hyd_C"/>
    <property type="match status" value="1"/>
</dbReference>
<keyword evidence="3" id="KW-1185">Reference proteome</keyword>
<dbReference type="Gene3D" id="3.40.30.120">
    <property type="match status" value="1"/>
</dbReference>
<dbReference type="RefSeq" id="WP_378240931.1">
    <property type="nucleotide sequence ID" value="NZ_JBHRWK010000030.1"/>
</dbReference>
<proteinExistence type="predicted"/>
<comment type="caution">
    <text evidence="2">The sequence shown here is derived from an EMBL/GenBank/DDBJ whole genome shotgun (WGS) entry which is preliminary data.</text>
</comment>
<sequence>MDAAEHPHRPRRPQSGVPADSFAKVAGLWQGRVDRAGQGAGNEPMLIRPDGYVCWAGDPDDLEPALSRWFGMPL</sequence>
<dbReference type="EMBL" id="JBHRWK010000030">
    <property type="protein sequence ID" value="MFC3452095.1"/>
    <property type="molecule type" value="Genomic_DNA"/>
</dbReference>
<name>A0ABV7P263_9PSEU</name>
<protein>
    <submittedName>
        <fullName evidence="2">Uncharacterized protein</fullName>
    </submittedName>
</protein>
<gene>
    <name evidence="2" type="ORF">ACFOSH_21895</name>
</gene>
<evidence type="ECO:0000313" key="2">
    <source>
        <dbReference type="EMBL" id="MFC3452095.1"/>
    </source>
</evidence>
<dbReference type="Proteomes" id="UP001595645">
    <property type="component" value="Unassembled WGS sequence"/>
</dbReference>